<dbReference type="InterPro" id="IPR051013">
    <property type="entry name" value="MBL_superfamily_lactonases"/>
</dbReference>
<evidence type="ECO:0000256" key="4">
    <source>
        <dbReference type="ARBA" id="ARBA00022833"/>
    </source>
</evidence>
<protein>
    <submittedName>
        <fullName evidence="7">MBL fold metallo-hydrolase</fullName>
    </submittedName>
</protein>
<keyword evidence="8" id="KW-1185">Reference proteome</keyword>
<keyword evidence="5" id="KW-0732">Signal</keyword>
<keyword evidence="4" id="KW-0862">Zinc</keyword>
<dbReference type="RefSeq" id="WP_261493739.1">
    <property type="nucleotide sequence ID" value="NZ_JAOCQF010000001.1"/>
</dbReference>
<evidence type="ECO:0000256" key="5">
    <source>
        <dbReference type="SAM" id="SignalP"/>
    </source>
</evidence>
<dbReference type="PANTHER" id="PTHR42978:SF6">
    <property type="entry name" value="QUORUM-QUENCHING LACTONASE YTNP-RELATED"/>
    <property type="match status" value="1"/>
</dbReference>
<feature type="chain" id="PRO_5047490426" evidence="5">
    <location>
        <begin position="28"/>
        <end position="313"/>
    </location>
</feature>
<evidence type="ECO:0000259" key="6">
    <source>
        <dbReference type="SMART" id="SM00849"/>
    </source>
</evidence>
<dbReference type="Pfam" id="PF00753">
    <property type="entry name" value="Lactamase_B"/>
    <property type="match status" value="1"/>
</dbReference>
<dbReference type="InterPro" id="IPR036866">
    <property type="entry name" value="RibonucZ/Hydroxyglut_hydro"/>
</dbReference>
<dbReference type="CDD" id="cd07720">
    <property type="entry name" value="OPHC2-like_MBL-fold"/>
    <property type="match status" value="1"/>
</dbReference>
<proteinExistence type="inferred from homology"/>
<comment type="caution">
    <text evidence="7">The sequence shown here is derived from an EMBL/GenBank/DDBJ whole genome shotgun (WGS) entry which is preliminary data.</text>
</comment>
<dbReference type="InterPro" id="IPR001279">
    <property type="entry name" value="Metallo-B-lactamas"/>
</dbReference>
<organism evidence="7 8">
    <name type="scientific">Albidovulum sediminis</name>
    <dbReference type="NCBI Taxonomy" id="3066345"/>
    <lineage>
        <taxon>Bacteria</taxon>
        <taxon>Pseudomonadati</taxon>
        <taxon>Pseudomonadota</taxon>
        <taxon>Alphaproteobacteria</taxon>
        <taxon>Rhodobacterales</taxon>
        <taxon>Paracoccaceae</taxon>
        <taxon>Albidovulum</taxon>
    </lineage>
</organism>
<comment type="similarity">
    <text evidence="1">Belongs to the metallo-beta-lactamase superfamily.</text>
</comment>
<dbReference type="SMART" id="SM00849">
    <property type="entry name" value="Lactamase_B"/>
    <property type="match status" value="1"/>
</dbReference>
<dbReference type="Proteomes" id="UP001205601">
    <property type="component" value="Unassembled WGS sequence"/>
</dbReference>
<gene>
    <name evidence="7" type="ORF">N5I32_02125</name>
</gene>
<dbReference type="InterPro" id="IPR006311">
    <property type="entry name" value="TAT_signal"/>
</dbReference>
<dbReference type="EMBL" id="JAOCQF010000001">
    <property type="protein sequence ID" value="MCT8328303.1"/>
    <property type="molecule type" value="Genomic_DNA"/>
</dbReference>
<dbReference type="PANTHER" id="PTHR42978">
    <property type="entry name" value="QUORUM-QUENCHING LACTONASE YTNP-RELATED-RELATED"/>
    <property type="match status" value="1"/>
</dbReference>
<dbReference type="Gene3D" id="3.60.15.10">
    <property type="entry name" value="Ribonuclease Z/Hydroxyacylglutathione hydrolase-like"/>
    <property type="match status" value="1"/>
</dbReference>
<accession>A0ABT2NJQ3</accession>
<keyword evidence="3" id="KW-0378">Hydrolase</keyword>
<feature type="signal peptide" evidence="5">
    <location>
        <begin position="1"/>
        <end position="27"/>
    </location>
</feature>
<evidence type="ECO:0000256" key="1">
    <source>
        <dbReference type="ARBA" id="ARBA00007749"/>
    </source>
</evidence>
<evidence type="ECO:0000313" key="8">
    <source>
        <dbReference type="Proteomes" id="UP001205601"/>
    </source>
</evidence>
<feature type="domain" description="Metallo-beta-lactamase" evidence="6">
    <location>
        <begin position="100"/>
        <end position="285"/>
    </location>
</feature>
<keyword evidence="2" id="KW-0479">Metal-binding</keyword>
<reference evidence="8" key="1">
    <citation type="submission" date="2023-07" db="EMBL/GenBank/DDBJ databases">
        <title>Defluviimonas sediminis sp. nov., isolated from mangrove sediment.</title>
        <authorList>
            <person name="Liu L."/>
            <person name="Li J."/>
            <person name="Huang Y."/>
            <person name="Pan J."/>
            <person name="Li M."/>
        </authorList>
    </citation>
    <scope>NUCLEOTIDE SEQUENCE [LARGE SCALE GENOMIC DNA]</scope>
    <source>
        <strain evidence="8">FT324</strain>
    </source>
</reference>
<dbReference type="SUPFAM" id="SSF56281">
    <property type="entry name" value="Metallo-hydrolase/oxidoreductase"/>
    <property type="match status" value="1"/>
</dbReference>
<sequence length="313" mass="32842">MTDRSGLSRRQALFAAAALPLATAIPAAIPSAVHAKAAKQGMSVPTFSRFALGDFEVTTLLAGTRAVEKPQEIFGLNVSPEEFAAASDAAFLPTDVAQFFFTPTLVNTGEALILFDTGLDPQGITAALAAAGHTPDEVDTVVITHMHGDHIGGLMGDAGATFANAAYVTGAAEHNHWMGAGNETFDTKVRPLNDRFSFLDDGGTVAPGITAIAAHGHTPGHMAYRIDSAGKSLVLIADAANHPVWSLAHPEWEVKFDADKAQAATTRKSLLGMIAAERIPFVGYHMPFPATGFIEAAGDGFRYVPTAYQLMLG</sequence>
<evidence type="ECO:0000256" key="3">
    <source>
        <dbReference type="ARBA" id="ARBA00022801"/>
    </source>
</evidence>
<evidence type="ECO:0000313" key="7">
    <source>
        <dbReference type="EMBL" id="MCT8328303.1"/>
    </source>
</evidence>
<dbReference type="PROSITE" id="PS51318">
    <property type="entry name" value="TAT"/>
    <property type="match status" value="1"/>
</dbReference>
<evidence type="ECO:0000256" key="2">
    <source>
        <dbReference type="ARBA" id="ARBA00022723"/>
    </source>
</evidence>
<name>A0ABT2NJQ3_9RHOB</name>